<sequence>MPLPKSKDFEIAIIGGGISGVILAISLTQRNIPCTIYEKAHAFGEIGAGLGISPNAIPAMKLCDPSIYEAFEKVAQPVLQWDFLDGSAEDNHDQVVFSLGDTGIGSRGCHRAHFLQELYRLLPDGITRFNKQLDSIEESRVTPGKLRVLFHDSTVEEVDAVIGCDGIKSRTREIVVGQNHPSATSGYTHKFCYRGLIPMDQAIEVVGKERAMAANMWLAEDLHLITYPIAEGSICNAVMYRTDRDNWPSQTQYTLPAREEDLYSDSDGLNPRLRQLIKRMKTVDRWGVFDLADHPVPTFAKGRICLIGDAAHASTPHQGAGAGICIEDCAVLVALLADERVQNNSELTAAFAAFDASRRERGHWLVESSRRVGQLYEARSGISQDFLETERELKARAEIVWNFDIQKNIKESLNDLEKRLNSGTGGTNDTQGQTRVDL</sequence>
<protein>
    <submittedName>
        <fullName evidence="1">Salicylate hydroxylase-like protein</fullName>
    </submittedName>
</protein>
<gene>
    <name evidence="1" type="ORF">CTRU02_209474</name>
</gene>
<proteinExistence type="predicted"/>
<accession>A0ACC3YSG7</accession>
<dbReference type="Proteomes" id="UP000805649">
    <property type="component" value="Unassembled WGS sequence"/>
</dbReference>
<dbReference type="EMBL" id="VUJX02000006">
    <property type="protein sequence ID" value="KAL0934883.1"/>
    <property type="molecule type" value="Genomic_DNA"/>
</dbReference>
<comment type="caution">
    <text evidence="1">The sequence shown here is derived from an EMBL/GenBank/DDBJ whole genome shotgun (WGS) entry which is preliminary data.</text>
</comment>
<reference evidence="1 2" key="1">
    <citation type="journal article" date="2020" name="Phytopathology">
        <title>Genome Sequence Resources of Colletotrichum truncatum, C. plurivorum, C. musicola, and C. sojae: Four Species Pathogenic to Soybean (Glycine max).</title>
        <authorList>
            <person name="Rogerio F."/>
            <person name="Boufleur T.R."/>
            <person name="Ciampi-Guillardi M."/>
            <person name="Sukno S.A."/>
            <person name="Thon M.R."/>
            <person name="Massola Junior N.S."/>
            <person name="Baroncelli R."/>
        </authorList>
    </citation>
    <scope>NUCLEOTIDE SEQUENCE [LARGE SCALE GENOMIC DNA]</scope>
    <source>
        <strain evidence="1 2">CMES1059</strain>
    </source>
</reference>
<name>A0ACC3YSG7_COLTU</name>
<evidence type="ECO:0000313" key="2">
    <source>
        <dbReference type="Proteomes" id="UP000805649"/>
    </source>
</evidence>
<keyword evidence="2" id="KW-1185">Reference proteome</keyword>
<evidence type="ECO:0000313" key="1">
    <source>
        <dbReference type="EMBL" id="KAL0934883.1"/>
    </source>
</evidence>
<organism evidence="1 2">
    <name type="scientific">Colletotrichum truncatum</name>
    <name type="common">Anthracnose fungus</name>
    <name type="synonym">Colletotrichum capsici</name>
    <dbReference type="NCBI Taxonomy" id="5467"/>
    <lineage>
        <taxon>Eukaryota</taxon>
        <taxon>Fungi</taxon>
        <taxon>Dikarya</taxon>
        <taxon>Ascomycota</taxon>
        <taxon>Pezizomycotina</taxon>
        <taxon>Sordariomycetes</taxon>
        <taxon>Hypocreomycetidae</taxon>
        <taxon>Glomerellales</taxon>
        <taxon>Glomerellaceae</taxon>
        <taxon>Colletotrichum</taxon>
        <taxon>Colletotrichum truncatum species complex</taxon>
    </lineage>
</organism>